<proteinExistence type="predicted"/>
<dbReference type="AlphaFoldDB" id="A0A0A9HB10"/>
<reference evidence="1" key="1">
    <citation type="submission" date="2014-09" db="EMBL/GenBank/DDBJ databases">
        <authorList>
            <person name="Magalhaes I.L.F."/>
            <person name="Oliveira U."/>
            <person name="Santos F.R."/>
            <person name="Vidigal T.H.D.A."/>
            <person name="Brescovit A.D."/>
            <person name="Santos A.J."/>
        </authorList>
    </citation>
    <scope>NUCLEOTIDE SEQUENCE</scope>
    <source>
        <tissue evidence="1">Shoot tissue taken approximately 20 cm above the soil surface</tissue>
    </source>
</reference>
<dbReference type="EMBL" id="GBRH01167828">
    <property type="protein sequence ID" value="JAE30068.1"/>
    <property type="molecule type" value="Transcribed_RNA"/>
</dbReference>
<name>A0A0A9HB10_ARUDO</name>
<accession>A0A0A9HB10</accession>
<evidence type="ECO:0000313" key="1">
    <source>
        <dbReference type="EMBL" id="JAE30068.1"/>
    </source>
</evidence>
<organism evidence="1">
    <name type="scientific">Arundo donax</name>
    <name type="common">Giant reed</name>
    <name type="synonym">Donax arundinaceus</name>
    <dbReference type="NCBI Taxonomy" id="35708"/>
    <lineage>
        <taxon>Eukaryota</taxon>
        <taxon>Viridiplantae</taxon>
        <taxon>Streptophyta</taxon>
        <taxon>Embryophyta</taxon>
        <taxon>Tracheophyta</taxon>
        <taxon>Spermatophyta</taxon>
        <taxon>Magnoliopsida</taxon>
        <taxon>Liliopsida</taxon>
        <taxon>Poales</taxon>
        <taxon>Poaceae</taxon>
        <taxon>PACMAD clade</taxon>
        <taxon>Arundinoideae</taxon>
        <taxon>Arundineae</taxon>
        <taxon>Arundo</taxon>
    </lineage>
</organism>
<protein>
    <submittedName>
        <fullName evidence="1">Uncharacterized protein</fullName>
    </submittedName>
</protein>
<reference evidence="1" key="2">
    <citation type="journal article" date="2015" name="Data Brief">
        <title>Shoot transcriptome of the giant reed, Arundo donax.</title>
        <authorList>
            <person name="Barrero R.A."/>
            <person name="Guerrero F.D."/>
            <person name="Moolhuijzen P."/>
            <person name="Goolsby J.A."/>
            <person name="Tidwell J."/>
            <person name="Bellgard S.E."/>
            <person name="Bellgard M.I."/>
        </authorList>
    </citation>
    <scope>NUCLEOTIDE SEQUENCE</scope>
    <source>
        <tissue evidence="1">Shoot tissue taken approximately 20 cm above the soil surface</tissue>
    </source>
</reference>
<sequence>MAATNPSIDPTLCAYCGEGPAGSHLQRETIDRCLPL</sequence>